<feature type="transmembrane region" description="Helical" evidence="1">
    <location>
        <begin position="101"/>
        <end position="123"/>
    </location>
</feature>
<reference evidence="2 3" key="1">
    <citation type="submission" date="2018-06" db="EMBL/GenBank/DDBJ databases">
        <title>Genomic Encyclopedia of Type Strains, Phase IV (KMG-IV): sequencing the most valuable type-strain genomes for metagenomic binning, comparative biology and taxonomic classification.</title>
        <authorList>
            <person name="Goeker M."/>
        </authorList>
    </citation>
    <scope>NUCLEOTIDE SEQUENCE [LARGE SCALE GENOMIC DNA]</scope>
    <source>
        <strain evidence="2 3">DSM 22112</strain>
    </source>
</reference>
<evidence type="ECO:0000313" key="2">
    <source>
        <dbReference type="EMBL" id="RBP61006.1"/>
    </source>
</evidence>
<accession>A0A366I0Y9</accession>
<dbReference type="EMBL" id="QNRX01000015">
    <property type="protein sequence ID" value="RBP61006.1"/>
    <property type="molecule type" value="Genomic_DNA"/>
</dbReference>
<evidence type="ECO:0000256" key="1">
    <source>
        <dbReference type="SAM" id="Phobius"/>
    </source>
</evidence>
<dbReference type="Pfam" id="PF10990">
    <property type="entry name" value="DUF2809"/>
    <property type="match status" value="1"/>
</dbReference>
<keyword evidence="3" id="KW-1185">Reference proteome</keyword>
<comment type="caution">
    <text evidence="2">The sequence shown here is derived from an EMBL/GenBank/DDBJ whole genome shotgun (WGS) entry which is preliminary data.</text>
</comment>
<sequence>MRRNRIIYSLMIILVMIMGLSTRRYTNLLSQIISDYGGDVLWALMVFLMMGFLFTKIKTLSVALLSIIFSYLIEISQLYHAPWIDAIRQTTLGGLVLGFGFLWSDLLCYLIGIIIGVSIELSYKYLKYHQR</sequence>
<evidence type="ECO:0000313" key="3">
    <source>
        <dbReference type="Proteomes" id="UP000253490"/>
    </source>
</evidence>
<feature type="transmembrane region" description="Helical" evidence="1">
    <location>
        <begin position="7"/>
        <end position="24"/>
    </location>
</feature>
<feature type="transmembrane region" description="Helical" evidence="1">
    <location>
        <begin position="62"/>
        <end position="81"/>
    </location>
</feature>
<organism evidence="2 3">
    <name type="scientific">Alkalibaculum bacchi</name>
    <dbReference type="NCBI Taxonomy" id="645887"/>
    <lineage>
        <taxon>Bacteria</taxon>
        <taxon>Bacillati</taxon>
        <taxon>Bacillota</taxon>
        <taxon>Clostridia</taxon>
        <taxon>Eubacteriales</taxon>
        <taxon>Eubacteriaceae</taxon>
        <taxon>Alkalibaculum</taxon>
    </lineage>
</organism>
<dbReference type="AlphaFoldDB" id="A0A366I0Y9"/>
<dbReference type="Proteomes" id="UP000253490">
    <property type="component" value="Unassembled WGS sequence"/>
</dbReference>
<feature type="transmembrane region" description="Helical" evidence="1">
    <location>
        <begin position="36"/>
        <end position="55"/>
    </location>
</feature>
<name>A0A366I0Y9_9FIRM</name>
<gene>
    <name evidence="2" type="ORF">DES36_1154</name>
</gene>
<protein>
    <submittedName>
        <fullName evidence="2">Uncharacterized protein DUF2809</fullName>
    </submittedName>
</protein>
<dbReference type="InterPro" id="IPR021257">
    <property type="entry name" value="DUF2809"/>
</dbReference>
<keyword evidence="1" id="KW-1133">Transmembrane helix</keyword>
<keyword evidence="1" id="KW-0812">Transmembrane</keyword>
<dbReference type="RefSeq" id="WP_423230760.1">
    <property type="nucleotide sequence ID" value="NZ_QNRX01000015.1"/>
</dbReference>
<keyword evidence="1" id="KW-0472">Membrane</keyword>
<proteinExistence type="predicted"/>